<dbReference type="SUPFAM" id="SSF51905">
    <property type="entry name" value="FAD/NAD(P)-binding domain"/>
    <property type="match status" value="1"/>
</dbReference>
<evidence type="ECO:0000313" key="6">
    <source>
        <dbReference type="Proteomes" id="UP000094669"/>
    </source>
</evidence>
<evidence type="ECO:0000256" key="2">
    <source>
        <dbReference type="ARBA" id="ARBA00022630"/>
    </source>
</evidence>
<dbReference type="PANTHER" id="PTHR43004:SF19">
    <property type="entry name" value="BINDING MONOOXYGENASE, PUTATIVE (JCVI)-RELATED"/>
    <property type="match status" value="1"/>
</dbReference>
<protein>
    <submittedName>
        <fullName evidence="5">FAD-binding protein</fullName>
    </submittedName>
</protein>
<keyword evidence="2" id="KW-0285">Flavoprotein</keyword>
<dbReference type="Pfam" id="PF01494">
    <property type="entry name" value="FAD_binding_3"/>
    <property type="match status" value="1"/>
</dbReference>
<dbReference type="Proteomes" id="UP000094669">
    <property type="component" value="Unassembled WGS sequence"/>
</dbReference>
<sequence length="506" mass="56604">MEEITDVLISGSGPAGLMAACQLADQGISFRIIDKGKAFSNLSRALAVQARTLEIFQQMGIADKAIRQGEKVRGILLLTKNGLAKGELGLVGNSITPFPFILILPQDRTERLLAKRLNELGSNIEWESELLSIKQNSENITALVRTSNGDREIKAKYLIGADGAHSATRHALGIDFVGDAYEHTFYLADLSVSWDLPRGYAVVSPGATDFNGFFPMPGESHYRILGIIPEELRDSMVDLKLVQTILKEKVPISLQVSDPRWLSQYKLHHRCAKYLRKGRGFLCGDAGHIHSPAGGQGMNTGLQDAHNLAWKLSFVLKYKVSEKILDSYERERLPFARRLVKGTDAIFSTATGKSIFARFFRTRLLPRLMPILFSFQKIRLLIFQSISQTQISYKESYLSRIVLSPLSGKRLPHANLTSGNSILNEMDSKTFHLIFLMQNSPEFDFSSGEIPLKVHHFIPEIERDLCEATGMKSGMILVRPDQYVSFSSETISIDLLNRYFSALYES</sequence>
<dbReference type="RefSeq" id="WP_010413319.1">
    <property type="nucleotide sequence ID" value="NZ_MCRM02000006.1"/>
</dbReference>
<dbReference type="Gene3D" id="3.50.50.60">
    <property type="entry name" value="FAD/NAD(P)-binding domain"/>
    <property type="match status" value="1"/>
</dbReference>
<comment type="caution">
    <text evidence="5">The sequence shown here is derived from an EMBL/GenBank/DDBJ whole genome shotgun (WGS) entry which is preliminary data.</text>
</comment>
<dbReference type="InterPro" id="IPR002938">
    <property type="entry name" value="FAD-bd"/>
</dbReference>
<organism evidence="5 6">
    <name type="scientific">Leptospira inadai serovar Lyme</name>
    <dbReference type="NCBI Taxonomy" id="293084"/>
    <lineage>
        <taxon>Bacteria</taxon>
        <taxon>Pseudomonadati</taxon>
        <taxon>Spirochaetota</taxon>
        <taxon>Spirochaetia</taxon>
        <taxon>Leptospirales</taxon>
        <taxon>Leptospiraceae</taxon>
        <taxon>Leptospira</taxon>
    </lineage>
</organism>
<feature type="domain" description="FAD-binding" evidence="4">
    <location>
        <begin position="5"/>
        <end position="341"/>
    </location>
</feature>
<dbReference type="InterPro" id="IPR050641">
    <property type="entry name" value="RIFMO-like"/>
</dbReference>
<accession>A0ABX4YK33</accession>
<evidence type="ECO:0000259" key="4">
    <source>
        <dbReference type="Pfam" id="PF01494"/>
    </source>
</evidence>
<reference evidence="5" key="1">
    <citation type="submission" date="2018-01" db="EMBL/GenBank/DDBJ databases">
        <title>Genomic characterization of Leptospira inadai serogroup Lyme isolated from captured rat in Brazil and comparative analysis with human reference strain.</title>
        <authorList>
            <person name="Moreno L.Z."/>
            <person name="Loureiro A.P."/>
            <person name="Miraglia F."/>
            <person name="Kremer F.S."/>
            <person name="Eslabao M.R."/>
            <person name="Dellagostin O.A."/>
            <person name="Lilenbaum W."/>
            <person name="Moreno A.M."/>
        </authorList>
    </citation>
    <scope>NUCLEOTIDE SEQUENCE [LARGE SCALE GENOMIC DNA]</scope>
    <source>
        <strain evidence="5">M34/99</strain>
    </source>
</reference>
<dbReference type="InterPro" id="IPR036188">
    <property type="entry name" value="FAD/NAD-bd_sf"/>
</dbReference>
<dbReference type="Gene3D" id="3.40.30.120">
    <property type="match status" value="1"/>
</dbReference>
<dbReference type="PANTHER" id="PTHR43004">
    <property type="entry name" value="TRK SYSTEM POTASSIUM UPTAKE PROTEIN"/>
    <property type="match status" value="1"/>
</dbReference>
<keyword evidence="6" id="KW-1185">Reference proteome</keyword>
<keyword evidence="3" id="KW-0274">FAD</keyword>
<gene>
    <name evidence="5" type="ORF">BES34_007755</name>
</gene>
<evidence type="ECO:0000256" key="1">
    <source>
        <dbReference type="ARBA" id="ARBA00001974"/>
    </source>
</evidence>
<proteinExistence type="predicted"/>
<evidence type="ECO:0000313" key="5">
    <source>
        <dbReference type="EMBL" id="PNV75524.1"/>
    </source>
</evidence>
<dbReference type="EMBL" id="MCRM02000006">
    <property type="protein sequence ID" value="PNV75524.1"/>
    <property type="molecule type" value="Genomic_DNA"/>
</dbReference>
<dbReference type="PRINTS" id="PR00420">
    <property type="entry name" value="RNGMNOXGNASE"/>
</dbReference>
<evidence type="ECO:0000256" key="3">
    <source>
        <dbReference type="ARBA" id="ARBA00022827"/>
    </source>
</evidence>
<comment type="cofactor">
    <cofactor evidence="1">
        <name>FAD</name>
        <dbReference type="ChEBI" id="CHEBI:57692"/>
    </cofactor>
</comment>
<name>A0ABX4YK33_9LEPT</name>
<dbReference type="Gene3D" id="3.30.70.2450">
    <property type="match status" value="1"/>
</dbReference>